<gene>
    <name evidence="1" type="primary">gloB</name>
    <name evidence="1" type="ORF">RV045_10580</name>
</gene>
<protein>
    <submittedName>
        <fullName evidence="1">Hydroxyacylglutathione hydrolase</fullName>
        <ecNumber evidence="1">3.1.2.6</ecNumber>
    </submittedName>
</protein>
<reference evidence="1" key="1">
    <citation type="submission" date="2023-10" db="EMBL/GenBank/DDBJ databases">
        <title>Amphibacter perezi, gen. nov., sp. nov. a novel taxa of the family Comamonadaceae, class Betaproteobacteria isolated from the skin microbiota of Pelophylax perezi from different populations.</title>
        <authorList>
            <person name="Costa S."/>
            <person name="Proenca D.N."/>
            <person name="Lopes I."/>
            <person name="Morais P.V."/>
        </authorList>
    </citation>
    <scope>NUCLEOTIDE SEQUENCE</scope>
    <source>
        <strain evidence="1">SL12-8</strain>
    </source>
</reference>
<organism evidence="1 2">
    <name type="scientific">Amphibiibacter pelophylacis</name>
    <dbReference type="NCBI Taxonomy" id="1799477"/>
    <lineage>
        <taxon>Bacteria</taxon>
        <taxon>Pseudomonadati</taxon>
        <taxon>Pseudomonadota</taxon>
        <taxon>Betaproteobacteria</taxon>
        <taxon>Burkholderiales</taxon>
        <taxon>Sphaerotilaceae</taxon>
        <taxon>Amphibiibacter</taxon>
    </lineage>
</organism>
<dbReference type="EMBL" id="JAWDIE010000016">
    <property type="protein sequence ID" value="MEJ7138866.1"/>
    <property type="molecule type" value="Genomic_DNA"/>
</dbReference>
<keyword evidence="1" id="KW-0378">Hydrolase</keyword>
<comment type="caution">
    <text evidence="1">The sequence shown here is derived from an EMBL/GenBank/DDBJ whole genome shotgun (WGS) entry which is preliminary data.</text>
</comment>
<accession>A0ACC6P3S7</accession>
<name>A0ACC6P3S7_9BURK</name>
<proteinExistence type="predicted"/>
<evidence type="ECO:0000313" key="2">
    <source>
        <dbReference type="Proteomes" id="UP001364695"/>
    </source>
</evidence>
<evidence type="ECO:0000313" key="1">
    <source>
        <dbReference type="EMBL" id="MEJ7138866.1"/>
    </source>
</evidence>
<keyword evidence="2" id="KW-1185">Reference proteome</keyword>
<dbReference type="EC" id="3.1.2.6" evidence="1"/>
<sequence>MFYCPTPALQDNVIWILGAGEKPRAGDPAPERATPVLVVDPGEADALHQSLLDQHLALHAIVVTHHHGDHVGGIARLLALWPQALLVDAQPQHSRLGDDLALLSGRIVTPQPGQTLVLPGLDGLRIDVLAVPGHTLDHLAYVVTGPGCDDAPLLLCGDTLFSAGCGRMFEGTPAQFADSLARLAALPDDTRVLCAHEYTLSNLRFAQAVEPGNAEIAAHTAWAQQQRAQGLYTLATELRQEKRINPFLRLGEAAVIAAARREGARGSDPVSVFAALREWKNRF</sequence>
<dbReference type="Proteomes" id="UP001364695">
    <property type="component" value="Unassembled WGS sequence"/>
</dbReference>